<name>A0A8X6FLJ9_TRICU</name>
<reference evidence="2" key="1">
    <citation type="submission" date="2020-07" db="EMBL/GenBank/DDBJ databases">
        <title>Multicomponent nature underlies the extraordinary mechanical properties of spider dragline silk.</title>
        <authorList>
            <person name="Kono N."/>
            <person name="Nakamura H."/>
            <person name="Mori M."/>
            <person name="Yoshida Y."/>
            <person name="Ohtoshi R."/>
            <person name="Malay A.D."/>
            <person name="Moran D.A.P."/>
            <person name="Tomita M."/>
            <person name="Numata K."/>
            <person name="Arakawa K."/>
        </authorList>
    </citation>
    <scope>NUCLEOTIDE SEQUENCE</scope>
</reference>
<dbReference type="OrthoDB" id="6141723at2759"/>
<evidence type="ECO:0000313" key="3">
    <source>
        <dbReference type="Proteomes" id="UP000887116"/>
    </source>
</evidence>
<proteinExistence type="predicted"/>
<evidence type="ECO:0000259" key="1">
    <source>
        <dbReference type="Pfam" id="PF20209"/>
    </source>
</evidence>
<dbReference type="EMBL" id="BMAO01022593">
    <property type="protein sequence ID" value="GFQ82992.1"/>
    <property type="molecule type" value="Genomic_DNA"/>
</dbReference>
<accession>A0A8X6FLJ9</accession>
<comment type="caution">
    <text evidence="2">The sequence shown here is derived from an EMBL/GenBank/DDBJ whole genome shotgun (WGS) entry which is preliminary data.</text>
</comment>
<dbReference type="Proteomes" id="UP000887116">
    <property type="component" value="Unassembled WGS sequence"/>
</dbReference>
<keyword evidence="3" id="KW-1185">Reference proteome</keyword>
<evidence type="ECO:0000313" key="2">
    <source>
        <dbReference type="EMBL" id="GFQ82992.1"/>
    </source>
</evidence>
<protein>
    <recommendedName>
        <fullName evidence="1">DUF6570 domain-containing protein</fullName>
    </recommendedName>
</protein>
<feature type="domain" description="DUF6570" evidence="1">
    <location>
        <begin position="43"/>
        <end position="152"/>
    </location>
</feature>
<sequence length="153" mass="17458">MVSAPIEVNKRKHLPLLNNSFLEELVADFKLCCMCKISLDSDKVRTLSRSNAFMYPPKQDGLPALDSISARLVSSQLPFMQIRRLRYDGSYSIIGQDINAPVVVNTMVQQLPLQLEYDQVFNVNIKKNMLYKSTYLSCVVKKSVVKAWLQLLE</sequence>
<organism evidence="2 3">
    <name type="scientific">Trichonephila clavata</name>
    <name type="common">Joro spider</name>
    <name type="synonym">Nephila clavata</name>
    <dbReference type="NCBI Taxonomy" id="2740835"/>
    <lineage>
        <taxon>Eukaryota</taxon>
        <taxon>Metazoa</taxon>
        <taxon>Ecdysozoa</taxon>
        <taxon>Arthropoda</taxon>
        <taxon>Chelicerata</taxon>
        <taxon>Arachnida</taxon>
        <taxon>Araneae</taxon>
        <taxon>Araneomorphae</taxon>
        <taxon>Entelegynae</taxon>
        <taxon>Araneoidea</taxon>
        <taxon>Nephilidae</taxon>
        <taxon>Trichonephila</taxon>
    </lineage>
</organism>
<dbReference type="AlphaFoldDB" id="A0A8X6FLJ9"/>
<dbReference type="Pfam" id="PF20209">
    <property type="entry name" value="DUF6570"/>
    <property type="match status" value="1"/>
</dbReference>
<dbReference type="InterPro" id="IPR046700">
    <property type="entry name" value="DUF6570"/>
</dbReference>
<gene>
    <name evidence="2" type="primary">EVAR_62210_1</name>
    <name evidence="2" type="ORF">TNCT_30111</name>
</gene>